<dbReference type="SUPFAM" id="SSF140490">
    <property type="entry name" value="Nqo1C-terminal domain-like"/>
    <property type="match status" value="1"/>
</dbReference>
<sequence length="611" mass="66568">MQMSRLEIFSQNKSQLVIEELYKNLQHRIEASPPGLCPVYITRAFIEMCHAQTCGKCVPCRIGLLQLKHILTDVLNGKASMETLDLIEETSKTIRETADCALGYEAADMVYKSIIYCREDFEAHVRNGRCGCITAQPVPCVALCPANVDIPGYIALVREGRYADAVRLIRKDNPFPSTCAFICEHPCEHRCRRNMVDSAVNIRGLKRVAVEFAGKVPPPPCAPPTGKTIAIVGGGPAGLSAAYYLQLMGHQTTVYEMLPELGGMLRYGIPNYRLPKNRLNEDIQAILETGVKIINGTKIGTDIDLNELIKNNDAVVIAIGASTDKKLGLEGENSEGVISAVQFLRDTGMNKGMNLKGKKTAIIGGGNVAMDAVRTAVRLKSEKVTCIYRRRTADMTALPAEVEGALAEGVEMMTLKAPSKLEIKDGKLTGVWVTPQMISRIKDGRASVIATGEPDIFIPCEVLVVAIGQDIETRYYEASGIPTDKGKLFTMPNGGFKGLPGLFSGGDCASGPATVIKAVAAGKVMAANIDEYLGFKHIITCDVEIPAPNIDDRVACGRVELGEREACERIKDFDGVEHCMSKKEAYQESNRCLKCDHFGFGIFKGGRERLW</sequence>
<dbReference type="HOGENOM" id="CLU_000422_3_4_12"/>
<dbReference type="GO" id="GO:0016491">
    <property type="term" value="F:oxidoreductase activity"/>
    <property type="evidence" value="ECO:0007669"/>
    <property type="project" value="InterPro"/>
</dbReference>
<dbReference type="InterPro" id="IPR019575">
    <property type="entry name" value="Nuop51_4Fe4S-bd"/>
</dbReference>
<dbReference type="InterPro" id="IPR009051">
    <property type="entry name" value="Helical_ferredxn"/>
</dbReference>
<dbReference type="Pfam" id="PF10589">
    <property type="entry name" value="NADH_4Fe-4S"/>
    <property type="match status" value="1"/>
</dbReference>
<dbReference type="InterPro" id="IPR028261">
    <property type="entry name" value="DPD_II"/>
</dbReference>
<dbReference type="Pfam" id="PF14691">
    <property type="entry name" value="Fer4_20"/>
    <property type="match status" value="1"/>
</dbReference>
<dbReference type="PANTHER" id="PTHR42783">
    <property type="entry name" value="GLUTAMATE SYNTHASE [NADPH] SMALL CHAIN"/>
    <property type="match status" value="1"/>
</dbReference>
<dbReference type="Pfam" id="PF07992">
    <property type="entry name" value="Pyr_redox_2"/>
    <property type="match status" value="1"/>
</dbReference>
<dbReference type="AlphaFoldDB" id="S5ZQ60"/>
<proteinExistence type="predicted"/>
<dbReference type="PRINTS" id="PR00419">
    <property type="entry name" value="ADXRDTASE"/>
</dbReference>
<dbReference type="InterPro" id="IPR036188">
    <property type="entry name" value="FAD/NAD-bd_sf"/>
</dbReference>
<dbReference type="Gene3D" id="3.50.50.60">
    <property type="entry name" value="FAD/NAD(P)-binding domain"/>
    <property type="match status" value="2"/>
</dbReference>
<dbReference type="SUPFAM" id="SSF46548">
    <property type="entry name" value="alpha-helical ferredoxin"/>
    <property type="match status" value="1"/>
</dbReference>
<dbReference type="NCBIfam" id="NF009410">
    <property type="entry name" value="PRK12771.1"/>
    <property type="match status" value="1"/>
</dbReference>
<name>S5ZQ60_9SPIR</name>
<evidence type="ECO:0000259" key="1">
    <source>
        <dbReference type="SMART" id="SM00928"/>
    </source>
</evidence>
<dbReference type="SMART" id="SM00928">
    <property type="entry name" value="NADH_4Fe-4S"/>
    <property type="match status" value="1"/>
</dbReference>
<feature type="domain" description="NADH-ubiquinone oxidoreductase 51kDa subunit iron-sulphur binding" evidence="1">
    <location>
        <begin position="39"/>
        <end position="84"/>
    </location>
</feature>
<dbReference type="GO" id="GO:0051539">
    <property type="term" value="F:4 iron, 4 sulfur cluster binding"/>
    <property type="evidence" value="ECO:0007669"/>
    <property type="project" value="InterPro"/>
</dbReference>
<evidence type="ECO:0000313" key="2">
    <source>
        <dbReference type="EMBL" id="AGT44782.1"/>
    </source>
</evidence>
<dbReference type="SUPFAM" id="SSF51971">
    <property type="entry name" value="Nucleotide-binding domain"/>
    <property type="match status" value="2"/>
</dbReference>
<keyword evidence="3" id="KW-1185">Reference proteome</keyword>
<reference evidence="2 3" key="1">
    <citation type="journal article" date="2013" name="PLoS ONE">
        <title>Genome-Wide Relatedness of Treponema pedis, from Gingiva and Necrotic Skin Lesions of Pigs, with the Human Oral Pathogen Treponema denticola.</title>
        <authorList>
            <person name="Svartstrom O."/>
            <person name="Mushtaq M."/>
            <person name="Pringle M."/>
            <person name="Segerman B."/>
        </authorList>
    </citation>
    <scope>NUCLEOTIDE SEQUENCE [LARGE SCALE GENOMIC DNA]</scope>
    <source>
        <strain evidence="2">T A4</strain>
    </source>
</reference>
<evidence type="ECO:0000313" key="3">
    <source>
        <dbReference type="Proteomes" id="UP000015620"/>
    </source>
</evidence>
<protein>
    <submittedName>
        <fullName evidence="2">Glutamate synthase (NADPH) small subunit</fullName>
    </submittedName>
</protein>
<dbReference type="Proteomes" id="UP000015620">
    <property type="component" value="Chromosome"/>
</dbReference>
<dbReference type="InterPro" id="IPR037207">
    <property type="entry name" value="Nuop51_4Fe4S-bd_sf"/>
</dbReference>
<dbReference type="EMBL" id="CP004120">
    <property type="protein sequence ID" value="AGT44782.1"/>
    <property type="molecule type" value="Genomic_DNA"/>
</dbReference>
<dbReference type="InterPro" id="IPR023753">
    <property type="entry name" value="FAD/NAD-binding_dom"/>
</dbReference>
<gene>
    <name evidence="2" type="ORF">TPE_2308</name>
</gene>
<accession>S5ZQ60</accession>
<dbReference type="PANTHER" id="PTHR42783:SF3">
    <property type="entry name" value="GLUTAMATE SYNTHASE [NADPH] SMALL CHAIN-RELATED"/>
    <property type="match status" value="1"/>
</dbReference>
<dbReference type="Gene3D" id="1.10.1060.10">
    <property type="entry name" value="Alpha-helical ferredoxin"/>
    <property type="match status" value="1"/>
</dbReference>
<organism evidence="2 3">
    <name type="scientific">Treponema pedis str. T A4</name>
    <dbReference type="NCBI Taxonomy" id="1291379"/>
    <lineage>
        <taxon>Bacteria</taxon>
        <taxon>Pseudomonadati</taxon>
        <taxon>Spirochaetota</taxon>
        <taxon>Spirochaetia</taxon>
        <taxon>Spirochaetales</taxon>
        <taxon>Treponemataceae</taxon>
        <taxon>Treponema</taxon>
    </lineage>
</organism>
<dbReference type="PATRIC" id="fig|1291379.3.peg.2281"/>
<dbReference type="STRING" id="1291379.TPE_2308"/>
<dbReference type="KEGG" id="tped:TPE_2308"/>